<dbReference type="EMBL" id="NJET01000010">
    <property type="protein sequence ID" value="PHH66108.1"/>
    <property type="molecule type" value="Genomic_DNA"/>
</dbReference>
<feature type="compositionally biased region" description="Pro residues" evidence="1">
    <location>
        <begin position="61"/>
        <end position="70"/>
    </location>
</feature>
<sequence length="98" mass="10081">MKVLAVVLVGLASLVAAERRITPDITEGTGRGRNGNNGQPAPNGGGGGRPQRPNTLHIPAGPAPQGPPGPRVLGPGENPFNFPQGNNNNNNNNRPRNP</sequence>
<dbReference type="AlphaFoldDB" id="A0A2C5XL24"/>
<evidence type="ECO:0000313" key="3">
    <source>
        <dbReference type="EMBL" id="PHH66108.1"/>
    </source>
</evidence>
<reference evidence="3 4" key="1">
    <citation type="submission" date="2017-06" db="EMBL/GenBank/DDBJ databases">
        <title>Ant-infecting Ophiocordyceps genomes reveal a high diversity of potential behavioral manipulation genes and a possible major role for enterotoxins.</title>
        <authorList>
            <person name="De Bekker C."/>
            <person name="Evans H.C."/>
            <person name="Brachmann A."/>
            <person name="Hughes D.P."/>
        </authorList>
    </citation>
    <scope>NUCLEOTIDE SEQUENCE [LARGE SCALE GENOMIC DNA]</scope>
    <source>
        <strain evidence="3 4">Map64</strain>
    </source>
</reference>
<feature type="region of interest" description="Disordered" evidence="1">
    <location>
        <begin position="18"/>
        <end position="98"/>
    </location>
</feature>
<keyword evidence="2" id="KW-0732">Signal</keyword>
<protein>
    <submittedName>
        <fullName evidence="3">Uncharacterized protein</fullName>
    </submittedName>
</protein>
<comment type="caution">
    <text evidence="3">The sequence shown here is derived from an EMBL/GenBank/DDBJ whole genome shotgun (WGS) entry which is preliminary data.</text>
</comment>
<organism evidence="3 4">
    <name type="scientific">Ophiocordyceps australis</name>
    <dbReference type="NCBI Taxonomy" id="1399860"/>
    <lineage>
        <taxon>Eukaryota</taxon>
        <taxon>Fungi</taxon>
        <taxon>Dikarya</taxon>
        <taxon>Ascomycota</taxon>
        <taxon>Pezizomycotina</taxon>
        <taxon>Sordariomycetes</taxon>
        <taxon>Hypocreomycetidae</taxon>
        <taxon>Hypocreales</taxon>
        <taxon>Ophiocordycipitaceae</taxon>
        <taxon>Ophiocordyceps</taxon>
    </lineage>
</organism>
<gene>
    <name evidence="3" type="ORF">CDD81_171</name>
</gene>
<evidence type="ECO:0000256" key="2">
    <source>
        <dbReference type="SAM" id="SignalP"/>
    </source>
</evidence>
<accession>A0A2C5XL24</accession>
<evidence type="ECO:0000256" key="1">
    <source>
        <dbReference type="SAM" id="MobiDB-lite"/>
    </source>
</evidence>
<feature type="compositionally biased region" description="Low complexity" evidence="1">
    <location>
        <begin position="75"/>
        <end position="98"/>
    </location>
</feature>
<name>A0A2C5XL24_9HYPO</name>
<feature type="chain" id="PRO_5013061531" evidence="2">
    <location>
        <begin position="18"/>
        <end position="98"/>
    </location>
</feature>
<keyword evidence="4" id="KW-1185">Reference proteome</keyword>
<feature type="signal peptide" evidence="2">
    <location>
        <begin position="1"/>
        <end position="17"/>
    </location>
</feature>
<evidence type="ECO:0000313" key="4">
    <source>
        <dbReference type="Proteomes" id="UP000226192"/>
    </source>
</evidence>
<proteinExistence type="predicted"/>
<dbReference type="Proteomes" id="UP000226192">
    <property type="component" value="Unassembled WGS sequence"/>
</dbReference>